<dbReference type="SUPFAM" id="SSF54427">
    <property type="entry name" value="NTF2-like"/>
    <property type="match status" value="1"/>
</dbReference>
<evidence type="ECO:0000259" key="1">
    <source>
        <dbReference type="Pfam" id="PF13577"/>
    </source>
</evidence>
<dbReference type="PATRIC" id="fig|1121353.3.peg.1264"/>
<protein>
    <recommendedName>
        <fullName evidence="1">SnoaL-like domain-containing protein</fullName>
    </recommendedName>
</protein>
<dbReference type="InterPro" id="IPR037401">
    <property type="entry name" value="SnoaL-like"/>
</dbReference>
<dbReference type="eggNOG" id="ENOG502ZCH1">
    <property type="taxonomic scope" value="Bacteria"/>
</dbReference>
<dbReference type="Pfam" id="PF13577">
    <property type="entry name" value="SnoaL_4"/>
    <property type="match status" value="1"/>
</dbReference>
<dbReference type="HOGENOM" id="CLU_1370158_0_0_11"/>
<proteinExistence type="predicted"/>
<dbReference type="InterPro" id="IPR032710">
    <property type="entry name" value="NTF2-like_dom_sf"/>
</dbReference>
<reference evidence="2 3" key="1">
    <citation type="submission" date="2013-02" db="EMBL/GenBank/DDBJ databases">
        <title>The complete genome sequence of Corynebacterium callunae DSM 20147.</title>
        <authorList>
            <person name="Ruckert C."/>
            <person name="Albersmeier A."/>
            <person name="Kalinowski J."/>
        </authorList>
    </citation>
    <scope>NUCLEOTIDE SEQUENCE [LARGE SCALE GENOMIC DNA]</scope>
    <source>
        <strain evidence="2 3">DSM 20147</strain>
    </source>
</reference>
<dbReference type="OrthoDB" id="1492465at2"/>
<organism evidence="2 3">
    <name type="scientific">Corynebacterium callunae DSM 20147</name>
    <dbReference type="NCBI Taxonomy" id="1121353"/>
    <lineage>
        <taxon>Bacteria</taxon>
        <taxon>Bacillati</taxon>
        <taxon>Actinomycetota</taxon>
        <taxon>Actinomycetes</taxon>
        <taxon>Mycobacteriales</taxon>
        <taxon>Corynebacteriaceae</taxon>
        <taxon>Corynebacterium</taxon>
    </lineage>
</organism>
<sequence>MHCDQGWQLDSLRFELDWVFGSHPTLQSWPPARNQLGWAPGAQLPKTLSALDAPWYVIAENSELGGDEQQIIDAFTRYTWAVDQWDLSLMDEIFAEDLYTDISPFGPLRSKREFLSTLLLFRTGRPYLHHAMGATEVIVDGDSAQLQVYRLVPYGATPELLERNIFGAIYDCTLQRKDGSWQFKSIKFTEGQLFEIPTA</sequence>
<dbReference type="Proteomes" id="UP000011760">
    <property type="component" value="Chromosome"/>
</dbReference>
<dbReference type="EMBL" id="CP004354">
    <property type="protein sequence ID" value="AGG66682.1"/>
    <property type="molecule type" value="Genomic_DNA"/>
</dbReference>
<keyword evidence="3" id="KW-1185">Reference proteome</keyword>
<dbReference type="Gene3D" id="3.10.450.50">
    <property type="match status" value="1"/>
</dbReference>
<dbReference type="KEGG" id="ccn:H924_06190"/>
<feature type="domain" description="SnoaL-like" evidence="1">
    <location>
        <begin position="67"/>
        <end position="185"/>
    </location>
</feature>
<accession>M1UTV9</accession>
<name>M1UTV9_9CORY</name>
<dbReference type="RefSeq" id="WP_015651113.1">
    <property type="nucleotide sequence ID" value="NC_020506.1"/>
</dbReference>
<dbReference type="STRING" id="1121353.H924_06190"/>
<evidence type="ECO:0000313" key="2">
    <source>
        <dbReference type="EMBL" id="AGG66682.1"/>
    </source>
</evidence>
<dbReference type="AlphaFoldDB" id="M1UTV9"/>
<evidence type="ECO:0000313" key="3">
    <source>
        <dbReference type="Proteomes" id="UP000011760"/>
    </source>
</evidence>
<gene>
    <name evidence="2" type="ORF">H924_06190</name>
</gene>